<dbReference type="EMBL" id="JBICRM010000018">
    <property type="protein sequence ID" value="MFG1706991.1"/>
    <property type="molecule type" value="Genomic_DNA"/>
</dbReference>
<feature type="region of interest" description="Disordered" evidence="1">
    <location>
        <begin position="1"/>
        <end position="29"/>
    </location>
</feature>
<accession>A0ABW7AKL2</accession>
<feature type="compositionally biased region" description="Polar residues" evidence="1">
    <location>
        <begin position="1"/>
        <end position="10"/>
    </location>
</feature>
<reference evidence="2 3" key="1">
    <citation type="submission" date="2024-10" db="EMBL/GenBank/DDBJ databases">
        <authorList>
            <person name="Topkara A.R."/>
            <person name="Saygin H."/>
        </authorList>
    </citation>
    <scope>NUCLEOTIDE SEQUENCE [LARGE SCALE GENOMIC DNA]</scope>
    <source>
        <strain evidence="2 3">M3C6</strain>
    </source>
</reference>
<proteinExistence type="predicted"/>
<evidence type="ECO:0000256" key="1">
    <source>
        <dbReference type="SAM" id="MobiDB-lite"/>
    </source>
</evidence>
<sequence length="57" mass="6231">MSTCSWGTNTDEGRPRPREFSIEPPGLVIDPDDAIGMRLHPDGFRISGCCGMSYADD</sequence>
<gene>
    <name evidence="2" type="ORF">ACFLIM_27735</name>
</gene>
<keyword evidence="3" id="KW-1185">Reference proteome</keyword>
<comment type="caution">
    <text evidence="2">The sequence shown here is derived from an EMBL/GenBank/DDBJ whole genome shotgun (WGS) entry which is preliminary data.</text>
</comment>
<evidence type="ECO:0000313" key="3">
    <source>
        <dbReference type="Proteomes" id="UP001603978"/>
    </source>
</evidence>
<dbReference type="Proteomes" id="UP001603978">
    <property type="component" value="Unassembled WGS sequence"/>
</dbReference>
<dbReference type="RefSeq" id="WP_393170331.1">
    <property type="nucleotide sequence ID" value="NZ_JBICRM010000018.1"/>
</dbReference>
<evidence type="ECO:0000313" key="2">
    <source>
        <dbReference type="EMBL" id="MFG1706991.1"/>
    </source>
</evidence>
<organism evidence="2 3">
    <name type="scientific">Nonomuraea marmarensis</name>
    <dbReference type="NCBI Taxonomy" id="3351344"/>
    <lineage>
        <taxon>Bacteria</taxon>
        <taxon>Bacillati</taxon>
        <taxon>Actinomycetota</taxon>
        <taxon>Actinomycetes</taxon>
        <taxon>Streptosporangiales</taxon>
        <taxon>Streptosporangiaceae</taxon>
        <taxon>Nonomuraea</taxon>
    </lineage>
</organism>
<feature type="compositionally biased region" description="Basic and acidic residues" evidence="1">
    <location>
        <begin position="11"/>
        <end position="21"/>
    </location>
</feature>
<name>A0ABW7AKL2_9ACTN</name>
<protein>
    <submittedName>
        <fullName evidence="2">Uncharacterized protein</fullName>
    </submittedName>
</protein>